<dbReference type="EMBL" id="MF782455">
    <property type="protein sequence ID" value="ATZ80763.1"/>
    <property type="molecule type" value="Genomic_DNA"/>
</dbReference>
<proteinExistence type="predicted"/>
<evidence type="ECO:0000313" key="1">
    <source>
        <dbReference type="EMBL" id="ATZ80763.1"/>
    </source>
</evidence>
<evidence type="ECO:0000313" key="2">
    <source>
        <dbReference type="Proteomes" id="UP000240325"/>
    </source>
</evidence>
<reference evidence="1" key="1">
    <citation type="journal article" date="2017" name="Elife">
        <title>The kinetoplastid-infecting Bodo saltans virus (BsV), a window into the most abundant giant viruses in the sea.</title>
        <authorList>
            <person name="Deeg C.M."/>
            <person name="Chow C.-E.T."/>
            <person name="Suttle C.A."/>
        </authorList>
    </citation>
    <scope>NUCLEOTIDE SEQUENCE</scope>
    <source>
        <strain evidence="1">NG1</strain>
    </source>
</reference>
<gene>
    <name evidence="1" type="ORF">BMW23_0717</name>
</gene>
<dbReference type="Proteomes" id="UP000240325">
    <property type="component" value="Segment"/>
</dbReference>
<sequence length="162" mass="18867">MEIGYTHANNCCYWDIETCSTPVDRIRDNNICPSAPRKRPREETIIAQRDVVMPKSIDEFLGNDTVFVSQEHNEYTWCETVEKSFDPINNVIIEKLIQCIDDNFREYDEYWEKKPIVVSTQVKTSIDTTIDAQLCLSSTDEITLYLMNTGVTVPVRRRECNM</sequence>
<organism evidence="1">
    <name type="scientific">Bodo saltans virus</name>
    <dbReference type="NCBI Taxonomy" id="2024608"/>
    <lineage>
        <taxon>Viruses</taxon>
        <taxon>Varidnaviria</taxon>
        <taxon>Bamfordvirae</taxon>
        <taxon>Nucleocytoviricota</taxon>
        <taxon>Megaviricetes</taxon>
        <taxon>Imitervirales</taxon>
        <taxon>Mimiviridae</taxon>
        <taxon>Klosneuvirinae</taxon>
        <taxon>Theiavirus</taxon>
        <taxon>Theiavirus salishense</taxon>
    </lineage>
</organism>
<keyword evidence="2" id="KW-1185">Reference proteome</keyword>
<protein>
    <submittedName>
        <fullName evidence="1">Uncharacterized protein</fullName>
    </submittedName>
</protein>
<name>A0A2H4UV11_9VIRU</name>
<accession>A0A2H4UV11</accession>